<protein>
    <submittedName>
        <fullName evidence="2">Uncharacterized protein</fullName>
    </submittedName>
</protein>
<sequence>ASTKKARRQFNVDFFNITTWGPQAQDYLEETSSTKDRDIIGIAEHHLRQPVLISKDRPAGFEGNYFNEEGSDITVVIAHMIEHPTEQERWTGPTRWVIGNEMADKYASWGAEHGALGPAILAQQQVRDQITAAVQNRLLGISMAVTVEGRESSHLDQHGNARLDFKTVQIGTRVVHDTHKTQLTQGWLWCEKCGATSYLGNHKSRIVAGVARKLAKPCVPPTTAGRRVIMDLQKGRLPRRAKHDEDQAAAAPPEEVTIAGFNPRVSSAEVIDLDGESSEAETPQQAQPQPPRHPHPAAEASWQLVDHMEGYAEQWMDMVDPDVWEDKDDWMEHSVPYLVAVTIGSRTDAQDQKKAATPREIQQTSEFCEDIWKGTHKARRRLMTYMLTLPRGTRQQAARAHMGAFQGRRTIILTHSMPSSDRRPLPSTADGYRAWTPEHLDDDSTQPDSEVPELEGHDSDHGMGIVEALDQHNDATTSAKASTTMQGAPWIAKPTGPDLMKYAREAKEAGTQHPRLCQQRGDEEDPGRELAWLERNRLEQLMQTLAGGWAQLAGESGWQTWSAARVPHVPRELQTSPYQRLFSEIPGPSSQNSQRRAAEDICRMAWPNSGMERAGIQRQDPREAARRRTMAEQLL</sequence>
<keyword evidence="3" id="KW-1185">Reference proteome</keyword>
<proteinExistence type="predicted"/>
<evidence type="ECO:0000313" key="2">
    <source>
        <dbReference type="EMBL" id="CAK0848180.1"/>
    </source>
</evidence>
<feature type="non-terminal residue" evidence="2">
    <location>
        <position position="1"/>
    </location>
</feature>
<feature type="region of interest" description="Disordered" evidence="1">
    <location>
        <begin position="417"/>
        <end position="461"/>
    </location>
</feature>
<feature type="non-terminal residue" evidence="2">
    <location>
        <position position="635"/>
    </location>
</feature>
<dbReference type="EMBL" id="CAUYUJ010014957">
    <property type="protein sequence ID" value="CAK0848180.1"/>
    <property type="molecule type" value="Genomic_DNA"/>
</dbReference>
<accession>A0ABN9TQG9</accession>
<organism evidence="2 3">
    <name type="scientific">Prorocentrum cordatum</name>
    <dbReference type="NCBI Taxonomy" id="2364126"/>
    <lineage>
        <taxon>Eukaryota</taxon>
        <taxon>Sar</taxon>
        <taxon>Alveolata</taxon>
        <taxon>Dinophyceae</taxon>
        <taxon>Prorocentrales</taxon>
        <taxon>Prorocentraceae</taxon>
        <taxon>Prorocentrum</taxon>
    </lineage>
</organism>
<evidence type="ECO:0000256" key="1">
    <source>
        <dbReference type="SAM" id="MobiDB-lite"/>
    </source>
</evidence>
<comment type="caution">
    <text evidence="2">The sequence shown here is derived from an EMBL/GenBank/DDBJ whole genome shotgun (WGS) entry which is preliminary data.</text>
</comment>
<name>A0ABN9TQG9_9DINO</name>
<feature type="compositionally biased region" description="Acidic residues" evidence="1">
    <location>
        <begin position="440"/>
        <end position="453"/>
    </location>
</feature>
<feature type="region of interest" description="Disordered" evidence="1">
    <location>
        <begin position="273"/>
        <end position="298"/>
    </location>
</feature>
<reference evidence="2" key="1">
    <citation type="submission" date="2023-10" db="EMBL/GenBank/DDBJ databases">
        <authorList>
            <person name="Chen Y."/>
            <person name="Shah S."/>
            <person name="Dougan E. K."/>
            <person name="Thang M."/>
            <person name="Chan C."/>
        </authorList>
    </citation>
    <scope>NUCLEOTIDE SEQUENCE [LARGE SCALE GENOMIC DNA]</scope>
</reference>
<evidence type="ECO:0000313" key="3">
    <source>
        <dbReference type="Proteomes" id="UP001189429"/>
    </source>
</evidence>
<gene>
    <name evidence="2" type="ORF">PCOR1329_LOCUS41191</name>
</gene>
<dbReference type="Proteomes" id="UP001189429">
    <property type="component" value="Unassembled WGS sequence"/>
</dbReference>